<dbReference type="GO" id="GO:0005829">
    <property type="term" value="C:cytosol"/>
    <property type="evidence" value="ECO:0007669"/>
    <property type="project" value="TreeGrafter"/>
</dbReference>
<sequence length="259" mass="27763">MLVLLPPSEGKAVPRRGRPLDLATLSFPALAPARSEVLAALARLCQGDPDRAAEVLGLGPTQADDVRRNASLETAPTARADAIYTGVLYDHLDLAGLDAAARRRATRQVVVTSSLFGLLRPGDRVPSYRLSGTVRLPDLGPVAAHWRGVLDPVAREAAGSGLVVDLRSGTYAAFWKPEPDLADRVATVRVLHESQGRRSVVSHFNKATKGRLVRALLEDGAHPRTPAALARDLERLGWTVEVAAPDRHGTRLDVVVTEV</sequence>
<protein>
    <recommendedName>
        <fullName evidence="3">Peroxide stress protein YaaA</fullName>
    </recommendedName>
</protein>
<name>A0A1H1M9U3_9ACTN</name>
<dbReference type="STRING" id="642780.SAMN04488570_0506"/>
<dbReference type="InterPro" id="IPR005583">
    <property type="entry name" value="YaaA"/>
</dbReference>
<dbReference type="Pfam" id="PF03883">
    <property type="entry name" value="H2O2_YaaD"/>
    <property type="match status" value="1"/>
</dbReference>
<dbReference type="RefSeq" id="WP_091725654.1">
    <property type="nucleotide sequence ID" value="NZ_LT629757.1"/>
</dbReference>
<dbReference type="GO" id="GO:0033194">
    <property type="term" value="P:response to hydroperoxide"/>
    <property type="evidence" value="ECO:0007669"/>
    <property type="project" value="TreeGrafter"/>
</dbReference>
<gene>
    <name evidence="1" type="ORF">SAMN04488570_0506</name>
</gene>
<keyword evidence="2" id="KW-1185">Reference proteome</keyword>
<organism evidence="1 2">
    <name type="scientific">Nocardioides scoriae</name>
    <dbReference type="NCBI Taxonomy" id="642780"/>
    <lineage>
        <taxon>Bacteria</taxon>
        <taxon>Bacillati</taxon>
        <taxon>Actinomycetota</taxon>
        <taxon>Actinomycetes</taxon>
        <taxon>Propionibacteriales</taxon>
        <taxon>Nocardioidaceae</taxon>
        <taxon>Nocardioides</taxon>
    </lineage>
</organism>
<evidence type="ECO:0000313" key="2">
    <source>
        <dbReference type="Proteomes" id="UP000198859"/>
    </source>
</evidence>
<accession>A0A1H1M9U3</accession>
<dbReference type="Proteomes" id="UP000198859">
    <property type="component" value="Chromosome I"/>
</dbReference>
<dbReference type="EMBL" id="LT629757">
    <property type="protein sequence ID" value="SDR83155.1"/>
    <property type="molecule type" value="Genomic_DNA"/>
</dbReference>
<proteinExistence type="predicted"/>
<dbReference type="PANTHER" id="PTHR30283">
    <property type="entry name" value="PEROXIDE STRESS RESPONSE PROTEIN YAAA"/>
    <property type="match status" value="1"/>
</dbReference>
<dbReference type="OrthoDB" id="3210767at2"/>
<evidence type="ECO:0000313" key="1">
    <source>
        <dbReference type="EMBL" id="SDR83155.1"/>
    </source>
</evidence>
<evidence type="ECO:0008006" key="3">
    <source>
        <dbReference type="Google" id="ProtNLM"/>
    </source>
</evidence>
<dbReference type="NCBIfam" id="NF002545">
    <property type="entry name" value="PRK02101.2-3"/>
    <property type="match status" value="1"/>
</dbReference>
<dbReference type="PANTHER" id="PTHR30283:SF4">
    <property type="entry name" value="PEROXIDE STRESS RESISTANCE PROTEIN YAAA"/>
    <property type="match status" value="1"/>
</dbReference>
<reference evidence="2" key="1">
    <citation type="submission" date="2016-10" db="EMBL/GenBank/DDBJ databases">
        <authorList>
            <person name="Varghese N."/>
            <person name="Submissions S."/>
        </authorList>
    </citation>
    <scope>NUCLEOTIDE SEQUENCE [LARGE SCALE GENOMIC DNA]</scope>
    <source>
        <strain evidence="2">DSM 22127</strain>
    </source>
</reference>
<dbReference type="AlphaFoldDB" id="A0A1H1M9U3"/>